<feature type="domain" description="2Fe-2S ferredoxin-type" evidence="1">
    <location>
        <begin position="1"/>
        <end position="98"/>
    </location>
</feature>
<dbReference type="Proteomes" id="UP000772618">
    <property type="component" value="Unassembled WGS sequence"/>
</dbReference>
<sequence>MAKILIRNLFGKMIEVQDRSRTLLQHFHDNRIDWMHACGGKGRCTSCKVIVEQGMENLGDLSVPEQRYRQNNGLKSNERLSCQSKPIGDIVVSAPAFYKLPHVAYSD</sequence>
<reference evidence="2 3" key="1">
    <citation type="submission" date="2021-05" db="EMBL/GenBank/DDBJ databases">
        <title>A Polyphasic approach of four new species of the genus Ohtaekwangia: Ohtaekwangia histidinii sp. nov., Ohtaekwangia cretensis sp. nov., Ohtaekwangia indiensis sp. nov., Ohtaekwangia reichenbachii sp. nov. from diverse environment.</title>
        <authorList>
            <person name="Octaviana S."/>
        </authorList>
    </citation>
    <scope>NUCLEOTIDE SEQUENCE [LARGE SCALE GENOMIC DNA]</scope>
    <source>
        <strain evidence="2 3">PWU20</strain>
    </source>
</reference>
<accession>A0ABS5VT00</accession>
<dbReference type="CDD" id="cd00207">
    <property type="entry name" value="fer2"/>
    <property type="match status" value="1"/>
</dbReference>
<gene>
    <name evidence="2" type="ORF">KK060_14800</name>
</gene>
<dbReference type="Pfam" id="PF00111">
    <property type="entry name" value="Fer2"/>
    <property type="match status" value="1"/>
</dbReference>
<name>A0ABS5VT00_9BACT</name>
<evidence type="ECO:0000313" key="2">
    <source>
        <dbReference type="EMBL" id="MBT1704560.1"/>
    </source>
</evidence>
<dbReference type="PROSITE" id="PS51085">
    <property type="entry name" value="2FE2S_FER_2"/>
    <property type="match status" value="1"/>
</dbReference>
<dbReference type="EMBL" id="JAHESD010000034">
    <property type="protein sequence ID" value="MBT1704560.1"/>
    <property type="molecule type" value="Genomic_DNA"/>
</dbReference>
<proteinExistence type="predicted"/>
<organism evidence="2 3">
    <name type="scientific">Chryseosolibacter indicus</name>
    <dbReference type="NCBI Taxonomy" id="2782351"/>
    <lineage>
        <taxon>Bacteria</taxon>
        <taxon>Pseudomonadati</taxon>
        <taxon>Bacteroidota</taxon>
        <taxon>Cytophagia</taxon>
        <taxon>Cytophagales</taxon>
        <taxon>Chryseotaleaceae</taxon>
        <taxon>Chryseosolibacter</taxon>
    </lineage>
</organism>
<comment type="caution">
    <text evidence="2">The sequence shown here is derived from an EMBL/GenBank/DDBJ whole genome shotgun (WGS) entry which is preliminary data.</text>
</comment>
<evidence type="ECO:0000259" key="1">
    <source>
        <dbReference type="PROSITE" id="PS51085"/>
    </source>
</evidence>
<dbReference type="RefSeq" id="WP_254154519.1">
    <property type="nucleotide sequence ID" value="NZ_JAHESD010000034.1"/>
</dbReference>
<dbReference type="InterPro" id="IPR036010">
    <property type="entry name" value="2Fe-2S_ferredoxin-like_sf"/>
</dbReference>
<dbReference type="Gene3D" id="3.10.20.30">
    <property type="match status" value="1"/>
</dbReference>
<protein>
    <submittedName>
        <fullName evidence="2">(2Fe-2S)-binding protein</fullName>
    </submittedName>
</protein>
<evidence type="ECO:0000313" key="3">
    <source>
        <dbReference type="Proteomes" id="UP000772618"/>
    </source>
</evidence>
<keyword evidence="3" id="KW-1185">Reference proteome</keyword>
<dbReference type="InterPro" id="IPR001041">
    <property type="entry name" value="2Fe-2S_ferredoxin-type"/>
</dbReference>
<dbReference type="InterPro" id="IPR012675">
    <property type="entry name" value="Beta-grasp_dom_sf"/>
</dbReference>
<dbReference type="SUPFAM" id="SSF54292">
    <property type="entry name" value="2Fe-2S ferredoxin-like"/>
    <property type="match status" value="1"/>
</dbReference>